<reference evidence="3 4" key="1">
    <citation type="submission" date="2023-09" db="EMBL/GenBank/DDBJ databases">
        <title>Streptomyces sp. nov.: A antagonism against Alternaria gaisen Producing Streptochlin, Isolated from Tamarix root soil.</title>
        <authorList>
            <person name="Chen Y."/>
        </authorList>
    </citation>
    <scope>NUCLEOTIDE SEQUENCE [LARGE SCALE GENOMIC DNA]</scope>
    <source>
        <strain evidence="3 4">TRM76323</strain>
    </source>
</reference>
<keyword evidence="3" id="KW-0547">Nucleotide-binding</keyword>
<dbReference type="InterPro" id="IPR036890">
    <property type="entry name" value="HATPase_C_sf"/>
</dbReference>
<dbReference type="RefSeq" id="WP_315880085.1">
    <property type="nucleotide sequence ID" value="NZ_JAWCTQ010000035.1"/>
</dbReference>
<dbReference type="EMBL" id="JAWCTQ010000035">
    <property type="protein sequence ID" value="MDT9685039.1"/>
    <property type="molecule type" value="Genomic_DNA"/>
</dbReference>
<evidence type="ECO:0000313" key="3">
    <source>
        <dbReference type="EMBL" id="MDT9685039.1"/>
    </source>
</evidence>
<dbReference type="InterPro" id="IPR003594">
    <property type="entry name" value="HATPase_dom"/>
</dbReference>
<comment type="caution">
    <text evidence="3">The sequence shown here is derived from an EMBL/GenBank/DDBJ whole genome shotgun (WGS) entry which is preliminary data.</text>
</comment>
<dbReference type="Proteomes" id="UP001250181">
    <property type="component" value="Unassembled WGS sequence"/>
</dbReference>
<accession>A0ABU3QRF2</accession>
<dbReference type="CDD" id="cd16936">
    <property type="entry name" value="HATPase_RsbW-like"/>
    <property type="match status" value="1"/>
</dbReference>
<keyword evidence="1" id="KW-0418">Kinase</keyword>
<keyword evidence="4" id="KW-1185">Reference proteome</keyword>
<keyword evidence="1" id="KW-0808">Transferase</keyword>
<dbReference type="InterPro" id="IPR050267">
    <property type="entry name" value="Anti-sigma-factor_SerPK"/>
</dbReference>
<dbReference type="Pfam" id="PF13581">
    <property type="entry name" value="HATPase_c_2"/>
    <property type="match status" value="1"/>
</dbReference>
<dbReference type="GO" id="GO:0005524">
    <property type="term" value="F:ATP binding"/>
    <property type="evidence" value="ECO:0007669"/>
    <property type="project" value="UniProtKB-KW"/>
</dbReference>
<dbReference type="SUPFAM" id="SSF55874">
    <property type="entry name" value="ATPase domain of HSP90 chaperone/DNA topoisomerase II/histidine kinase"/>
    <property type="match status" value="1"/>
</dbReference>
<keyword evidence="1" id="KW-0723">Serine/threonine-protein kinase</keyword>
<feature type="domain" description="Histidine kinase/HSP90-like ATPase" evidence="2">
    <location>
        <begin position="18"/>
        <end position="116"/>
    </location>
</feature>
<organism evidence="3 4">
    <name type="scientific">Streptomyces tamarix</name>
    <dbReference type="NCBI Taxonomy" id="3078565"/>
    <lineage>
        <taxon>Bacteria</taxon>
        <taxon>Bacillati</taxon>
        <taxon>Actinomycetota</taxon>
        <taxon>Actinomycetes</taxon>
        <taxon>Kitasatosporales</taxon>
        <taxon>Streptomycetaceae</taxon>
        <taxon>Streptomyces</taxon>
    </lineage>
</organism>
<keyword evidence="3" id="KW-0067">ATP-binding</keyword>
<dbReference type="Gene3D" id="3.30.565.10">
    <property type="entry name" value="Histidine kinase-like ATPase, C-terminal domain"/>
    <property type="match status" value="1"/>
</dbReference>
<sequence length="138" mass="14523">MEVSFPIAPRAIGTPPVPQDAACVGKIRKESRTCLGACGLSHLIEDVCLVVSELVTNALVHSGGTEITLTLELRGDFLKVTVRDGTPTRPAPRAPKMGEESGRGLHLVEAIVHQHEGSWGASDCGAVTWCVLSARDAA</sequence>
<dbReference type="PANTHER" id="PTHR35526">
    <property type="entry name" value="ANTI-SIGMA-F FACTOR RSBW-RELATED"/>
    <property type="match status" value="1"/>
</dbReference>
<evidence type="ECO:0000256" key="1">
    <source>
        <dbReference type="ARBA" id="ARBA00022527"/>
    </source>
</evidence>
<proteinExistence type="predicted"/>
<gene>
    <name evidence="3" type="ORF">RND61_23695</name>
</gene>
<protein>
    <submittedName>
        <fullName evidence="3">ATP-binding protein</fullName>
    </submittedName>
</protein>
<evidence type="ECO:0000313" key="4">
    <source>
        <dbReference type="Proteomes" id="UP001250181"/>
    </source>
</evidence>
<name>A0ABU3QRF2_9ACTN</name>
<evidence type="ECO:0000259" key="2">
    <source>
        <dbReference type="Pfam" id="PF13581"/>
    </source>
</evidence>
<dbReference type="PANTHER" id="PTHR35526:SF3">
    <property type="entry name" value="ANTI-SIGMA-F FACTOR RSBW"/>
    <property type="match status" value="1"/>
</dbReference>